<evidence type="ECO:0000256" key="3">
    <source>
        <dbReference type="SAM" id="SignalP"/>
    </source>
</evidence>
<proteinExistence type="predicted"/>
<reference evidence="5 6" key="1">
    <citation type="submission" date="2020-04" db="EMBL/GenBank/DDBJ databases">
        <title>Novel species.</title>
        <authorList>
            <person name="Teo W.F.A."/>
            <person name="Lipun K."/>
            <person name="Srisuk N."/>
            <person name="Duangmal K."/>
        </authorList>
    </citation>
    <scope>NUCLEOTIDE SEQUENCE [LARGE SCALE GENOMIC DNA]</scope>
    <source>
        <strain evidence="5 6">K13G38</strain>
    </source>
</reference>
<organism evidence="5 6">
    <name type="scientific">Amycolatopsis acididurans</name>
    <dbReference type="NCBI Taxonomy" id="2724524"/>
    <lineage>
        <taxon>Bacteria</taxon>
        <taxon>Bacillati</taxon>
        <taxon>Actinomycetota</taxon>
        <taxon>Actinomycetes</taxon>
        <taxon>Pseudonocardiales</taxon>
        <taxon>Pseudonocardiaceae</taxon>
        <taxon>Amycolatopsis</taxon>
    </lineage>
</organism>
<keyword evidence="2" id="KW-0472">Membrane</keyword>
<keyword evidence="3" id="KW-0732">Signal</keyword>
<dbReference type="Gene3D" id="2.60.40.2230">
    <property type="entry name" value="Uncharacterised protein YcnI-like PF07987, DUF1775"/>
    <property type="match status" value="1"/>
</dbReference>
<feature type="transmembrane region" description="Helical" evidence="2">
    <location>
        <begin position="202"/>
        <end position="224"/>
    </location>
</feature>
<dbReference type="InterPro" id="IPR038507">
    <property type="entry name" value="YcnI-like_sf"/>
</dbReference>
<keyword evidence="6" id="KW-1185">Reference proteome</keyword>
<accession>A0ABX1JG10</accession>
<gene>
    <name evidence="5" type="ORF">HFP15_31760</name>
</gene>
<dbReference type="Pfam" id="PF07987">
    <property type="entry name" value="DUF1775"/>
    <property type="match status" value="1"/>
</dbReference>
<evidence type="ECO:0000256" key="1">
    <source>
        <dbReference type="SAM" id="MobiDB-lite"/>
    </source>
</evidence>
<evidence type="ECO:0000256" key="2">
    <source>
        <dbReference type="SAM" id="Phobius"/>
    </source>
</evidence>
<feature type="compositionally biased region" description="Acidic residues" evidence="1">
    <location>
        <begin position="237"/>
        <end position="249"/>
    </location>
</feature>
<feature type="chain" id="PRO_5046089686" evidence="3">
    <location>
        <begin position="27"/>
        <end position="249"/>
    </location>
</feature>
<dbReference type="RefSeq" id="WP_168520472.1">
    <property type="nucleotide sequence ID" value="NZ_JAAXLS010000036.1"/>
</dbReference>
<sequence>MSFPRTLVTFLLALLALLAFASPAQAKVSIVPGAARGGDTATFAFRLANQQTATNSTRLEIVIPQDKNIAFAEVAPVRGWTANITARPLAQPMRSGDKTITEVVDSIVLQGGSVGPGQFEQFLITLGPLPAEGMLSFEATQTYAGGRVEKWTGANAPSISLTPAGAADAPPVIADSNNGNDSGEPEVAAAGRAGSGSEGSGFPALALMWGALGLAILIVAVVGIRARLRAQQPPAPEAEDEEVSEVLRK</sequence>
<protein>
    <submittedName>
        <fullName evidence="5">DUF1775 domain-containing protein</fullName>
    </submittedName>
</protein>
<evidence type="ECO:0000313" key="5">
    <source>
        <dbReference type="EMBL" id="NKQ57451.1"/>
    </source>
</evidence>
<dbReference type="EMBL" id="JAAXLS010000036">
    <property type="protein sequence ID" value="NKQ57451.1"/>
    <property type="molecule type" value="Genomic_DNA"/>
</dbReference>
<feature type="signal peptide" evidence="3">
    <location>
        <begin position="1"/>
        <end position="26"/>
    </location>
</feature>
<keyword evidence="2" id="KW-1133">Transmembrane helix</keyword>
<feature type="region of interest" description="Disordered" evidence="1">
    <location>
        <begin position="230"/>
        <end position="249"/>
    </location>
</feature>
<comment type="caution">
    <text evidence="5">The sequence shown here is derived from an EMBL/GenBank/DDBJ whole genome shotgun (WGS) entry which is preliminary data.</text>
</comment>
<dbReference type="InterPro" id="IPR012533">
    <property type="entry name" value="YcnI-copper_dom"/>
</dbReference>
<keyword evidence="2" id="KW-0812">Transmembrane</keyword>
<name>A0ABX1JG10_9PSEU</name>
<evidence type="ECO:0000259" key="4">
    <source>
        <dbReference type="Pfam" id="PF07987"/>
    </source>
</evidence>
<feature type="domain" description="YncI copper-binding" evidence="4">
    <location>
        <begin position="28"/>
        <end position="155"/>
    </location>
</feature>
<dbReference type="Proteomes" id="UP000715441">
    <property type="component" value="Unassembled WGS sequence"/>
</dbReference>
<feature type="region of interest" description="Disordered" evidence="1">
    <location>
        <begin position="162"/>
        <end position="195"/>
    </location>
</feature>
<evidence type="ECO:0000313" key="6">
    <source>
        <dbReference type="Proteomes" id="UP000715441"/>
    </source>
</evidence>